<dbReference type="PANTHER" id="PTHR36435:SF1">
    <property type="entry name" value="CAAX AMINO TERMINAL PROTEASE FAMILY PROTEIN"/>
    <property type="match status" value="1"/>
</dbReference>
<dbReference type="PANTHER" id="PTHR36435">
    <property type="entry name" value="SLR1288 PROTEIN"/>
    <property type="match status" value="1"/>
</dbReference>
<keyword evidence="4" id="KW-1185">Reference proteome</keyword>
<feature type="transmembrane region" description="Helical" evidence="1">
    <location>
        <begin position="97"/>
        <end position="118"/>
    </location>
</feature>
<evidence type="ECO:0000256" key="1">
    <source>
        <dbReference type="SAM" id="Phobius"/>
    </source>
</evidence>
<accession>A0A1I4E648</accession>
<gene>
    <name evidence="3" type="ORF">SAMN04487950_1939</name>
</gene>
<protein>
    <recommendedName>
        <fullName evidence="2">CAAX prenyl protease 2/Lysostaphin resistance protein A-like domain-containing protein</fullName>
    </recommendedName>
</protein>
<dbReference type="GO" id="GO:0080120">
    <property type="term" value="P:CAAX-box protein maturation"/>
    <property type="evidence" value="ECO:0007669"/>
    <property type="project" value="UniProtKB-ARBA"/>
</dbReference>
<proteinExistence type="predicted"/>
<dbReference type="Proteomes" id="UP000199607">
    <property type="component" value="Unassembled WGS sequence"/>
</dbReference>
<dbReference type="STRING" id="553466.SAMN04487950_1939"/>
<reference evidence="4" key="1">
    <citation type="submission" date="2016-10" db="EMBL/GenBank/DDBJ databases">
        <authorList>
            <person name="Varghese N."/>
            <person name="Submissions S."/>
        </authorList>
    </citation>
    <scope>NUCLEOTIDE SEQUENCE [LARGE SCALE GENOMIC DNA]</scope>
    <source>
        <strain evidence="4">CGMCC 1.7738</strain>
    </source>
</reference>
<feature type="transmembrane region" description="Helical" evidence="1">
    <location>
        <begin position="224"/>
        <end position="246"/>
    </location>
</feature>
<keyword evidence="1" id="KW-0472">Membrane</keyword>
<organism evidence="3 4">
    <name type="scientific">Halogranum rubrum</name>
    <dbReference type="NCBI Taxonomy" id="553466"/>
    <lineage>
        <taxon>Archaea</taxon>
        <taxon>Methanobacteriati</taxon>
        <taxon>Methanobacteriota</taxon>
        <taxon>Stenosarchaea group</taxon>
        <taxon>Halobacteria</taxon>
        <taxon>Halobacteriales</taxon>
        <taxon>Haloferacaceae</taxon>
    </lineage>
</organism>
<dbReference type="EMBL" id="FOTC01000002">
    <property type="protein sequence ID" value="SFL01288.1"/>
    <property type="molecule type" value="Genomic_DNA"/>
</dbReference>
<keyword evidence="1" id="KW-0812">Transmembrane</keyword>
<evidence type="ECO:0000259" key="2">
    <source>
        <dbReference type="Pfam" id="PF02517"/>
    </source>
</evidence>
<dbReference type="RefSeq" id="WP_089868858.1">
    <property type="nucleotide sequence ID" value="NZ_FOTC01000002.1"/>
</dbReference>
<name>A0A1I4E648_9EURY</name>
<dbReference type="Pfam" id="PF02517">
    <property type="entry name" value="Rce1-like"/>
    <property type="match status" value="1"/>
</dbReference>
<evidence type="ECO:0000313" key="4">
    <source>
        <dbReference type="Proteomes" id="UP000199607"/>
    </source>
</evidence>
<feature type="transmembrane region" description="Helical" evidence="1">
    <location>
        <begin position="197"/>
        <end position="217"/>
    </location>
</feature>
<sequence length="249" mass="25785">MSQTVSTQPVGSTRRFGPSVRAVLVATGLVVAAVLLSVVVGVAVVLPLIFGGFEATSGVVLVASLFATQLSFAVVGLLYLWRRDWSVSFAAPTRRDLTWVVGGVVATVVAAIGLLALSEFLGIEPVESVVEAPVLANPTLLLLLAGLSLVLVAPVEEFLFRGVVQGRLRRSLGAPAAIGVASLLFASIHLLNLVAVGVGAIVMVAVIFVVGAVLGVAYERTENLLVPILIHGAYNTTLFVISYVSLGGF</sequence>
<feature type="transmembrane region" description="Helical" evidence="1">
    <location>
        <begin position="172"/>
        <end position="191"/>
    </location>
</feature>
<dbReference type="AlphaFoldDB" id="A0A1I4E648"/>
<feature type="domain" description="CAAX prenyl protease 2/Lysostaphin resistance protein A-like" evidence="2">
    <location>
        <begin position="141"/>
        <end position="236"/>
    </location>
</feature>
<feature type="transmembrane region" description="Helical" evidence="1">
    <location>
        <begin position="59"/>
        <end position="81"/>
    </location>
</feature>
<feature type="transmembrane region" description="Helical" evidence="1">
    <location>
        <begin position="138"/>
        <end position="160"/>
    </location>
</feature>
<dbReference type="GO" id="GO:0004175">
    <property type="term" value="F:endopeptidase activity"/>
    <property type="evidence" value="ECO:0007669"/>
    <property type="project" value="UniProtKB-ARBA"/>
</dbReference>
<dbReference type="InterPro" id="IPR003675">
    <property type="entry name" value="Rce1/LyrA-like_dom"/>
</dbReference>
<dbReference type="InterPro" id="IPR052710">
    <property type="entry name" value="CAAX_protease"/>
</dbReference>
<feature type="transmembrane region" description="Helical" evidence="1">
    <location>
        <begin position="22"/>
        <end position="53"/>
    </location>
</feature>
<evidence type="ECO:0000313" key="3">
    <source>
        <dbReference type="EMBL" id="SFL01288.1"/>
    </source>
</evidence>
<keyword evidence="1" id="KW-1133">Transmembrane helix</keyword>